<feature type="domain" description="Neurotransmitter-gated ion-channel transmembrane" evidence="17">
    <location>
        <begin position="237"/>
        <end position="295"/>
    </location>
</feature>
<dbReference type="PRINTS" id="PR00252">
    <property type="entry name" value="NRIONCHANNEL"/>
</dbReference>
<evidence type="ECO:0000256" key="14">
    <source>
        <dbReference type="ARBA" id="ARBA00034099"/>
    </source>
</evidence>
<reference evidence="18" key="1">
    <citation type="journal article" date="2013" name="Nature">
        <title>Insights into bilaterian evolution from three spiralian genomes.</title>
        <authorList>
            <person name="Simakov O."/>
            <person name="Marletaz F."/>
            <person name="Cho S.J."/>
            <person name="Edsinger-Gonzales E."/>
            <person name="Havlak P."/>
            <person name="Hellsten U."/>
            <person name="Kuo D.H."/>
            <person name="Larsson T."/>
            <person name="Lv J."/>
            <person name="Arendt D."/>
            <person name="Savage R."/>
            <person name="Osoegawa K."/>
            <person name="de Jong P."/>
            <person name="Grimwood J."/>
            <person name="Chapman J.A."/>
            <person name="Shapiro H."/>
            <person name="Aerts A."/>
            <person name="Otillar R.P."/>
            <person name="Terry A.Y."/>
            <person name="Boore J.L."/>
            <person name="Grigoriev I.V."/>
            <person name="Lindberg D.R."/>
            <person name="Seaver E.C."/>
            <person name="Weisblat D.A."/>
            <person name="Putnam N.H."/>
            <person name="Rokhsar D.S."/>
        </authorList>
    </citation>
    <scope>NUCLEOTIDE SEQUENCE</scope>
    <source>
        <strain evidence="18">I ESC-2004</strain>
    </source>
</reference>
<keyword evidence="5 15" id="KW-1133">Transmembrane helix</keyword>
<dbReference type="Gene3D" id="1.20.58.390">
    <property type="entry name" value="Neurotransmitter-gated ion-channel transmembrane domain"/>
    <property type="match status" value="2"/>
</dbReference>
<organism evidence="18">
    <name type="scientific">Capitella teleta</name>
    <name type="common">Polychaete worm</name>
    <dbReference type="NCBI Taxonomy" id="283909"/>
    <lineage>
        <taxon>Eukaryota</taxon>
        <taxon>Metazoa</taxon>
        <taxon>Spiralia</taxon>
        <taxon>Lophotrochozoa</taxon>
        <taxon>Annelida</taxon>
        <taxon>Polychaeta</taxon>
        <taxon>Sedentaria</taxon>
        <taxon>Scolecida</taxon>
        <taxon>Capitellidae</taxon>
        <taxon>Capitella</taxon>
    </lineage>
</organism>
<evidence type="ECO:0000256" key="15">
    <source>
        <dbReference type="RuleBase" id="RU000687"/>
    </source>
</evidence>
<keyword evidence="7 15" id="KW-0406">Ion transport</keyword>
<dbReference type="InterPro" id="IPR006201">
    <property type="entry name" value="Neur_channel"/>
</dbReference>
<evidence type="ECO:0000313" key="18">
    <source>
        <dbReference type="EMBL" id="ELU00911.1"/>
    </source>
</evidence>
<dbReference type="EMBL" id="KB305580">
    <property type="protein sequence ID" value="ELU00911.1"/>
    <property type="molecule type" value="Genomic_DNA"/>
</dbReference>
<keyword evidence="3" id="KW-1003">Cell membrane</keyword>
<evidence type="ECO:0000256" key="5">
    <source>
        <dbReference type="ARBA" id="ARBA00022989"/>
    </source>
</evidence>
<dbReference type="Pfam" id="PF02932">
    <property type="entry name" value="Neur_chan_memb"/>
    <property type="match status" value="2"/>
</dbReference>
<feature type="non-terminal residue" evidence="18">
    <location>
        <position position="505"/>
    </location>
</feature>
<name>R7U477_CAPTE</name>
<proteinExistence type="inferred from homology"/>
<dbReference type="GO" id="GO:0004888">
    <property type="term" value="F:transmembrane signaling receptor activity"/>
    <property type="evidence" value="ECO:0007669"/>
    <property type="project" value="InterPro"/>
</dbReference>
<dbReference type="SUPFAM" id="SSF90112">
    <property type="entry name" value="Neurotransmitter-gated ion-channel transmembrane pore"/>
    <property type="match status" value="1"/>
</dbReference>
<dbReference type="InterPro" id="IPR006029">
    <property type="entry name" value="Neurotrans-gated_channel_TM"/>
</dbReference>
<gene>
    <name evidence="18" type="ORF">CAPTEDRAFT_62598</name>
</gene>
<dbReference type="InterPro" id="IPR036719">
    <property type="entry name" value="Neuro-gated_channel_TM_sf"/>
</dbReference>
<evidence type="ECO:0000256" key="12">
    <source>
        <dbReference type="ARBA" id="ARBA00023286"/>
    </source>
</evidence>
<evidence type="ECO:0000256" key="2">
    <source>
        <dbReference type="ARBA" id="ARBA00022448"/>
    </source>
</evidence>
<keyword evidence="12" id="KW-1071">Ligand-gated ion channel</keyword>
<evidence type="ECO:0000256" key="8">
    <source>
        <dbReference type="ARBA" id="ARBA00023136"/>
    </source>
</evidence>
<keyword evidence="9" id="KW-1015">Disulfide bond</keyword>
<dbReference type="CDD" id="cd18997">
    <property type="entry name" value="LGIC_ECD_nAChR"/>
    <property type="match status" value="1"/>
</dbReference>
<dbReference type="Gene3D" id="2.70.170.10">
    <property type="entry name" value="Neurotransmitter-gated ion-channel ligand-binding domain"/>
    <property type="match status" value="1"/>
</dbReference>
<dbReference type="STRING" id="283909.R7U477"/>
<feature type="transmembrane region" description="Helical" evidence="15">
    <location>
        <begin position="262"/>
        <end position="280"/>
    </location>
</feature>
<evidence type="ECO:0000256" key="6">
    <source>
        <dbReference type="ARBA" id="ARBA00023018"/>
    </source>
</evidence>
<feature type="domain" description="Neurotransmitter-gated ion-channel ligand-binding" evidence="16">
    <location>
        <begin position="22"/>
        <end position="230"/>
    </location>
</feature>
<dbReference type="GO" id="GO:0045211">
    <property type="term" value="C:postsynaptic membrane"/>
    <property type="evidence" value="ECO:0007669"/>
    <property type="project" value="InterPro"/>
</dbReference>
<dbReference type="NCBIfam" id="TIGR00860">
    <property type="entry name" value="LIC"/>
    <property type="match status" value="1"/>
</dbReference>
<evidence type="ECO:0000256" key="4">
    <source>
        <dbReference type="ARBA" id="ARBA00022692"/>
    </source>
</evidence>
<comment type="similarity">
    <text evidence="1">Belongs to the ligand-gated ion channel (TC 1.A.9) family. Acetylcholine receptor (TC 1.A.9.1) subfamily.</text>
</comment>
<dbReference type="SUPFAM" id="SSF63712">
    <property type="entry name" value="Nicotinic receptor ligand binding domain-like"/>
    <property type="match status" value="1"/>
</dbReference>
<protein>
    <recommendedName>
        <fullName evidence="19">Neurotransmitter-gated ion-channel ligand-binding domain-containing protein</fullName>
    </recommendedName>
</protein>
<keyword evidence="13 15" id="KW-0407">Ion channel</keyword>
<evidence type="ECO:0000259" key="16">
    <source>
        <dbReference type="Pfam" id="PF02931"/>
    </source>
</evidence>
<feature type="transmembrane region" description="Helical" evidence="15">
    <location>
        <begin position="230"/>
        <end position="255"/>
    </location>
</feature>
<keyword evidence="10" id="KW-0675">Receptor</keyword>
<evidence type="ECO:0000256" key="10">
    <source>
        <dbReference type="ARBA" id="ARBA00023170"/>
    </source>
</evidence>
<evidence type="ECO:0000256" key="11">
    <source>
        <dbReference type="ARBA" id="ARBA00023180"/>
    </source>
</evidence>
<dbReference type="InterPro" id="IPR006202">
    <property type="entry name" value="Neur_chan_lig-bd"/>
</dbReference>
<dbReference type="InterPro" id="IPR002394">
    <property type="entry name" value="Nicotinic_acetylcholine_rcpt"/>
</dbReference>
<evidence type="ECO:0000259" key="17">
    <source>
        <dbReference type="Pfam" id="PF02932"/>
    </source>
</evidence>
<dbReference type="Pfam" id="PF02931">
    <property type="entry name" value="Neur_chan_LBD"/>
    <property type="match status" value="1"/>
</dbReference>
<dbReference type="InterPro" id="IPR018000">
    <property type="entry name" value="Neurotransmitter_ion_chnl_CS"/>
</dbReference>
<dbReference type="InterPro" id="IPR038050">
    <property type="entry name" value="Neuro_actylchol_rec"/>
</dbReference>
<sequence>LLVFLSSGFVVGLDGSLRVPDEQRLLNRVFRANRYDNSIRPVFNATTSVMVKFGLTLIQIMDMEEKNQVLITNVWLEHEWRDERIKWNPKDYNNLRVLRVPASKLWLPDIVLYNNADDFTTGYMPSNAMVHDDGTVFWSPPARLRSSCKIDITLFPFDIQECTLKFGSWTYDQAQVDIVQKSDSITSPHYITNGEWALLNTNMKRNEVIYPISPAVYPDITITILINRRILYYILNIILPCVWLNILSLLAFCLPPDAGEKITLGITVLLSYSVFMLLVADSMPATSEFVPLIGRAILKALFLQQCNESIMICRIYLTLSMAMTSISVILTVGVLKLHHCSPHQTKVPNWIRTCVLKGLGRLVRCRCIRVKHNHKKNKYPKIRGNFDNADVCLRLVNEGINGRMSPLFRSSCDHDSRARDQDITEEGSLRLQSELAKEYKELSLLKEILRYIQILVSKKDEEEEEVEVMNEWREVAQVIDRFLFLLFLTVTMSTTLVLVVFIPYI</sequence>
<dbReference type="PRINTS" id="PR00254">
    <property type="entry name" value="NICOTINICR"/>
</dbReference>
<evidence type="ECO:0000256" key="1">
    <source>
        <dbReference type="ARBA" id="ARBA00009237"/>
    </source>
</evidence>
<feature type="transmembrane region" description="Helical" evidence="15">
    <location>
        <begin position="482"/>
        <end position="504"/>
    </location>
</feature>
<keyword evidence="8 15" id="KW-0472">Membrane</keyword>
<keyword evidence="2 15" id="KW-0813">Transport</keyword>
<dbReference type="PANTHER" id="PTHR18945">
    <property type="entry name" value="NEUROTRANSMITTER GATED ION CHANNEL"/>
    <property type="match status" value="1"/>
</dbReference>
<dbReference type="PROSITE" id="PS00236">
    <property type="entry name" value="NEUROTR_ION_CHANNEL"/>
    <property type="match status" value="1"/>
</dbReference>
<evidence type="ECO:0000256" key="9">
    <source>
        <dbReference type="ARBA" id="ARBA00023157"/>
    </source>
</evidence>
<feature type="non-terminal residue" evidence="18">
    <location>
        <position position="1"/>
    </location>
</feature>
<feature type="transmembrane region" description="Helical" evidence="15">
    <location>
        <begin position="315"/>
        <end position="335"/>
    </location>
</feature>
<dbReference type="InterPro" id="IPR036734">
    <property type="entry name" value="Neur_chan_lig-bd_sf"/>
</dbReference>
<dbReference type="AlphaFoldDB" id="R7U477"/>
<feature type="domain" description="Neurotransmitter-gated ion-channel transmembrane" evidence="17">
    <location>
        <begin position="316"/>
        <end position="498"/>
    </location>
</feature>
<accession>R7U477</accession>
<keyword evidence="6" id="KW-0770">Synapse</keyword>
<dbReference type="OrthoDB" id="5975154at2759"/>
<dbReference type="GO" id="GO:0022848">
    <property type="term" value="F:acetylcholine-gated monoatomic cation-selective channel activity"/>
    <property type="evidence" value="ECO:0007669"/>
    <property type="project" value="InterPro"/>
</dbReference>
<comment type="subcellular location">
    <subcellularLocation>
        <location evidence="14">Synaptic cell membrane</location>
        <topology evidence="14">Multi-pass membrane protein</topology>
    </subcellularLocation>
</comment>
<evidence type="ECO:0000256" key="3">
    <source>
        <dbReference type="ARBA" id="ARBA00022475"/>
    </source>
</evidence>
<evidence type="ECO:0008006" key="19">
    <source>
        <dbReference type="Google" id="ProtNLM"/>
    </source>
</evidence>
<dbReference type="OMA" id="PNWVRFL"/>
<dbReference type="FunFam" id="2.70.170.10:FF:000016">
    <property type="entry name" value="Nicotinic acetylcholine receptor subunit"/>
    <property type="match status" value="1"/>
</dbReference>
<dbReference type="CDD" id="cd19051">
    <property type="entry name" value="LGIC_TM_cation"/>
    <property type="match status" value="1"/>
</dbReference>
<evidence type="ECO:0000256" key="13">
    <source>
        <dbReference type="ARBA" id="ARBA00023303"/>
    </source>
</evidence>
<evidence type="ECO:0000256" key="7">
    <source>
        <dbReference type="ARBA" id="ARBA00023065"/>
    </source>
</evidence>
<keyword evidence="4 15" id="KW-0812">Transmembrane</keyword>
<keyword evidence="11" id="KW-0325">Glycoprotein</keyword>
<dbReference type="HOGENOM" id="CLU_018074_1_0_1"/>